<dbReference type="EMBL" id="OV121132">
    <property type="protein sequence ID" value="CAH0547382.1"/>
    <property type="molecule type" value="Genomic_DNA"/>
</dbReference>
<keyword evidence="3" id="KW-0697">Rotamase</keyword>
<reference evidence="7" key="1">
    <citation type="submission" date="2021-12" db="EMBL/GenBank/DDBJ databases">
        <authorList>
            <person name="King R."/>
        </authorList>
    </citation>
    <scope>NUCLEOTIDE SEQUENCE</scope>
</reference>
<dbReference type="Gene3D" id="3.10.50.40">
    <property type="match status" value="1"/>
</dbReference>
<feature type="chain" id="PRO_5040132565" description="peptidylprolyl isomerase" evidence="5">
    <location>
        <begin position="21"/>
        <end position="106"/>
    </location>
</feature>
<dbReference type="PANTHER" id="PTHR45779">
    <property type="entry name" value="PEPTIDYLPROLYL ISOMERASE"/>
    <property type="match status" value="1"/>
</dbReference>
<dbReference type="InterPro" id="IPR046357">
    <property type="entry name" value="PPIase_dom_sf"/>
</dbReference>
<dbReference type="OrthoDB" id="77911at2759"/>
<evidence type="ECO:0000259" key="6">
    <source>
        <dbReference type="Pfam" id="PF00254"/>
    </source>
</evidence>
<keyword evidence="8" id="KW-1185">Reference proteome</keyword>
<evidence type="ECO:0000256" key="1">
    <source>
        <dbReference type="ARBA" id="ARBA00000971"/>
    </source>
</evidence>
<evidence type="ECO:0000256" key="3">
    <source>
        <dbReference type="ARBA" id="ARBA00023110"/>
    </source>
</evidence>
<name>A0A9P0FBS0_BRAAE</name>
<evidence type="ECO:0000256" key="5">
    <source>
        <dbReference type="SAM" id="SignalP"/>
    </source>
</evidence>
<dbReference type="Pfam" id="PF00254">
    <property type="entry name" value="FKBP_C"/>
    <property type="match status" value="1"/>
</dbReference>
<accession>A0A9P0FBS0</accession>
<feature type="domain" description="PPIase FKBP-type" evidence="6">
    <location>
        <begin position="37"/>
        <end position="68"/>
    </location>
</feature>
<dbReference type="Proteomes" id="UP001154078">
    <property type="component" value="Chromosome 1"/>
</dbReference>
<comment type="catalytic activity">
    <reaction evidence="1">
        <text>[protein]-peptidylproline (omega=180) = [protein]-peptidylproline (omega=0)</text>
        <dbReference type="Rhea" id="RHEA:16237"/>
        <dbReference type="Rhea" id="RHEA-COMP:10747"/>
        <dbReference type="Rhea" id="RHEA-COMP:10748"/>
        <dbReference type="ChEBI" id="CHEBI:83833"/>
        <dbReference type="ChEBI" id="CHEBI:83834"/>
        <dbReference type="EC" id="5.2.1.8"/>
    </reaction>
</comment>
<sequence>MIKCAGVLALFVCFLAAVNCDDKDGLKIDVISKPEACDVKTKSGDMLTMHYTGTLATDGTKFDSSAGTAFILFKLSPIHWRLHGIPFVQARLSETEFQIRRDEMKI</sequence>
<keyword evidence="5" id="KW-0732">Signal</keyword>
<dbReference type="GO" id="GO:0005783">
    <property type="term" value="C:endoplasmic reticulum"/>
    <property type="evidence" value="ECO:0007669"/>
    <property type="project" value="TreeGrafter"/>
</dbReference>
<dbReference type="InterPro" id="IPR001179">
    <property type="entry name" value="PPIase_FKBP_dom"/>
</dbReference>
<keyword evidence="4" id="KW-0413">Isomerase</keyword>
<dbReference type="EC" id="5.2.1.8" evidence="2"/>
<organism evidence="7 8">
    <name type="scientific">Brassicogethes aeneus</name>
    <name type="common">Rape pollen beetle</name>
    <name type="synonym">Meligethes aeneus</name>
    <dbReference type="NCBI Taxonomy" id="1431903"/>
    <lineage>
        <taxon>Eukaryota</taxon>
        <taxon>Metazoa</taxon>
        <taxon>Ecdysozoa</taxon>
        <taxon>Arthropoda</taxon>
        <taxon>Hexapoda</taxon>
        <taxon>Insecta</taxon>
        <taxon>Pterygota</taxon>
        <taxon>Neoptera</taxon>
        <taxon>Endopterygota</taxon>
        <taxon>Coleoptera</taxon>
        <taxon>Polyphaga</taxon>
        <taxon>Cucujiformia</taxon>
        <taxon>Nitidulidae</taxon>
        <taxon>Meligethinae</taxon>
        <taxon>Brassicogethes</taxon>
    </lineage>
</organism>
<protein>
    <recommendedName>
        <fullName evidence="2">peptidylprolyl isomerase</fullName>
        <ecNumber evidence="2">5.2.1.8</ecNumber>
    </recommendedName>
</protein>
<dbReference type="GO" id="GO:0003755">
    <property type="term" value="F:peptidyl-prolyl cis-trans isomerase activity"/>
    <property type="evidence" value="ECO:0007669"/>
    <property type="project" value="UniProtKB-KW"/>
</dbReference>
<dbReference type="InterPro" id="IPR044609">
    <property type="entry name" value="FKBP2/11"/>
</dbReference>
<evidence type="ECO:0000256" key="4">
    <source>
        <dbReference type="ARBA" id="ARBA00023235"/>
    </source>
</evidence>
<dbReference type="PANTHER" id="PTHR45779:SF14">
    <property type="entry name" value="PEPTIDYLPROLYL ISOMERASE"/>
    <property type="match status" value="1"/>
</dbReference>
<evidence type="ECO:0000256" key="2">
    <source>
        <dbReference type="ARBA" id="ARBA00013194"/>
    </source>
</evidence>
<dbReference type="SUPFAM" id="SSF54534">
    <property type="entry name" value="FKBP-like"/>
    <property type="match status" value="1"/>
</dbReference>
<evidence type="ECO:0000313" key="7">
    <source>
        <dbReference type="EMBL" id="CAH0547382.1"/>
    </source>
</evidence>
<proteinExistence type="predicted"/>
<dbReference type="AlphaFoldDB" id="A0A9P0FBS0"/>
<feature type="signal peptide" evidence="5">
    <location>
        <begin position="1"/>
        <end position="20"/>
    </location>
</feature>
<gene>
    <name evidence="7" type="ORF">MELIAE_LOCUS1383</name>
</gene>
<evidence type="ECO:0000313" key="8">
    <source>
        <dbReference type="Proteomes" id="UP001154078"/>
    </source>
</evidence>